<dbReference type="Proteomes" id="UP000648257">
    <property type="component" value="Unassembled WGS sequence"/>
</dbReference>
<organism evidence="1 2">
    <name type="scientific">Undibacterium seohonense</name>
    <dbReference type="NCBI Taxonomy" id="1344950"/>
    <lineage>
        <taxon>Bacteria</taxon>
        <taxon>Pseudomonadati</taxon>
        <taxon>Pseudomonadota</taxon>
        <taxon>Betaproteobacteria</taxon>
        <taxon>Burkholderiales</taxon>
        <taxon>Oxalobacteraceae</taxon>
        <taxon>Undibacterium</taxon>
    </lineage>
</organism>
<keyword evidence="2" id="KW-1185">Reference proteome</keyword>
<proteinExistence type="predicted"/>
<evidence type="ECO:0000313" key="2">
    <source>
        <dbReference type="Proteomes" id="UP000648257"/>
    </source>
</evidence>
<comment type="caution">
    <text evidence="1">The sequence shown here is derived from an EMBL/GenBank/DDBJ whole genome shotgun (WGS) entry which is preliminary data.</text>
</comment>
<evidence type="ECO:0000313" key="1">
    <source>
        <dbReference type="EMBL" id="MBC3807681.1"/>
    </source>
</evidence>
<gene>
    <name evidence="1" type="ORF">H8K52_10030</name>
</gene>
<dbReference type="RefSeq" id="WP_186922767.1">
    <property type="nucleotide sequence ID" value="NZ_JACOFW010000009.1"/>
</dbReference>
<protein>
    <submittedName>
        <fullName evidence="1">Uncharacterized protein</fullName>
    </submittedName>
</protein>
<reference evidence="1 2" key="1">
    <citation type="submission" date="2020-08" db="EMBL/GenBank/DDBJ databases">
        <title>Novel species isolated from subtropical streams in China.</title>
        <authorList>
            <person name="Lu H."/>
        </authorList>
    </citation>
    <scope>NUCLEOTIDE SEQUENCE [LARGE SCALE GENOMIC DNA]</scope>
    <source>
        <strain evidence="1 2">KACC 16656</strain>
    </source>
</reference>
<accession>A0ABR6X488</accession>
<dbReference type="EMBL" id="JACOFW010000009">
    <property type="protein sequence ID" value="MBC3807681.1"/>
    <property type="molecule type" value="Genomic_DNA"/>
</dbReference>
<name>A0ABR6X488_9BURK</name>
<sequence>MKLLTKLFLLVLVSSIGIFGYNRLPVIYKHEMEDWYARLGEPAFVEAPDSFTTRLQEDVIREYTKRGHKLTCYGNLQKEDRVSVENDYLCFAHINTAYDGIPARMVTFFFSKSELSDVRIEFPSSSYDKLQSYLSRKLANSQRLDLLPFFDFGTDNMGGKLMVWRVPEGILVTSDSRVKGDITVLLWTNQMPFQNESKVFAPGI</sequence>